<dbReference type="PROSITE" id="PS51085">
    <property type="entry name" value="2FE2S_FER_2"/>
    <property type="match status" value="1"/>
</dbReference>
<dbReference type="Proteomes" id="UP000823922">
    <property type="component" value="Unassembled WGS sequence"/>
</dbReference>
<gene>
    <name evidence="2" type="ORF">H9926_03760</name>
</gene>
<feature type="domain" description="2Fe-2S ferredoxin-type" evidence="1">
    <location>
        <begin position="4"/>
        <end position="100"/>
    </location>
</feature>
<dbReference type="Pfam" id="PF14574">
    <property type="entry name" value="RACo_C_ter"/>
    <property type="match status" value="2"/>
</dbReference>
<dbReference type="InterPro" id="IPR041414">
    <property type="entry name" value="Raco-like_middle"/>
</dbReference>
<comment type="caution">
    <text evidence="2">The sequence shown here is derived from an EMBL/GenBank/DDBJ whole genome shotgun (WGS) entry which is preliminary data.</text>
</comment>
<dbReference type="PANTHER" id="PTHR42895:SF2">
    <property type="entry name" value="IRON-SULFUR CLUSTER PROTEIN"/>
    <property type="match status" value="1"/>
</dbReference>
<reference evidence="2" key="1">
    <citation type="journal article" date="2021" name="PeerJ">
        <title>Extensive microbial diversity within the chicken gut microbiome revealed by metagenomics and culture.</title>
        <authorList>
            <person name="Gilroy R."/>
            <person name="Ravi A."/>
            <person name="Getino M."/>
            <person name="Pursley I."/>
            <person name="Horton D.L."/>
            <person name="Alikhan N.F."/>
            <person name="Baker D."/>
            <person name="Gharbi K."/>
            <person name="Hall N."/>
            <person name="Watson M."/>
            <person name="Adriaenssens E.M."/>
            <person name="Foster-Nyarko E."/>
            <person name="Jarju S."/>
            <person name="Secka A."/>
            <person name="Antonio M."/>
            <person name="Oren A."/>
            <person name="Chaudhuri R.R."/>
            <person name="La Ragione R."/>
            <person name="Hildebrand F."/>
            <person name="Pallen M.J."/>
        </authorList>
    </citation>
    <scope>NUCLEOTIDE SEQUENCE</scope>
    <source>
        <strain evidence="2">ChiBcec1-1630</strain>
    </source>
</reference>
<evidence type="ECO:0000313" key="3">
    <source>
        <dbReference type="Proteomes" id="UP000823922"/>
    </source>
</evidence>
<dbReference type="InterPro" id="IPR052911">
    <property type="entry name" value="Corrinoid_activation_enz"/>
</dbReference>
<organism evidence="2 3">
    <name type="scientific">Candidatus Eisenbergiella intestinigallinarum</name>
    <dbReference type="NCBI Taxonomy" id="2838549"/>
    <lineage>
        <taxon>Bacteria</taxon>
        <taxon>Bacillati</taxon>
        <taxon>Bacillota</taxon>
        <taxon>Clostridia</taxon>
        <taxon>Lachnospirales</taxon>
        <taxon>Lachnospiraceae</taxon>
        <taxon>Eisenbergiella</taxon>
    </lineage>
</organism>
<dbReference type="Gene3D" id="3.30.420.480">
    <property type="entry name" value="Domain of unknown function (DUF4445)"/>
    <property type="match status" value="1"/>
</dbReference>
<dbReference type="GO" id="GO:0051536">
    <property type="term" value="F:iron-sulfur cluster binding"/>
    <property type="evidence" value="ECO:0007669"/>
    <property type="project" value="InterPro"/>
</dbReference>
<name>A0A9D2TQS0_9FIRM</name>
<evidence type="ECO:0000313" key="2">
    <source>
        <dbReference type="EMBL" id="HJC87116.1"/>
    </source>
</evidence>
<evidence type="ECO:0000259" key="1">
    <source>
        <dbReference type="PROSITE" id="PS51085"/>
    </source>
</evidence>
<reference evidence="2" key="2">
    <citation type="submission" date="2021-04" db="EMBL/GenBank/DDBJ databases">
        <authorList>
            <person name="Gilroy R."/>
        </authorList>
    </citation>
    <scope>NUCLEOTIDE SEQUENCE</scope>
    <source>
        <strain evidence="2">ChiBcec1-1630</strain>
    </source>
</reference>
<proteinExistence type="predicted"/>
<dbReference type="PANTHER" id="PTHR42895">
    <property type="entry name" value="IRON-SULFUR CLUSTER-BINDING PROTEIN-RELATED"/>
    <property type="match status" value="1"/>
</dbReference>
<dbReference type="Pfam" id="PF17651">
    <property type="entry name" value="Raco_middle"/>
    <property type="match status" value="1"/>
</dbReference>
<dbReference type="InterPro" id="IPR036010">
    <property type="entry name" value="2Fe-2S_ferredoxin-like_sf"/>
</dbReference>
<accession>A0A9D2TQS0</accession>
<dbReference type="InterPro" id="IPR042259">
    <property type="entry name" value="Raco-like_middle_sf"/>
</dbReference>
<dbReference type="Gene3D" id="3.10.20.30">
    <property type="match status" value="1"/>
</dbReference>
<protein>
    <submittedName>
        <fullName evidence="2">DUF4445 domain-containing protein</fullName>
    </submittedName>
</protein>
<dbReference type="InterPro" id="IPR001041">
    <property type="entry name" value="2Fe-2S_ferredoxin-type"/>
</dbReference>
<dbReference type="InterPro" id="IPR012675">
    <property type="entry name" value="Beta-grasp_dom_sf"/>
</dbReference>
<dbReference type="SUPFAM" id="SSF54292">
    <property type="entry name" value="2Fe-2S ferredoxin-like"/>
    <property type="match status" value="1"/>
</dbReference>
<dbReference type="InterPro" id="IPR027980">
    <property type="entry name" value="RACo_C"/>
</dbReference>
<dbReference type="CDD" id="cd00207">
    <property type="entry name" value="fer2"/>
    <property type="match status" value="1"/>
</dbReference>
<sequence>MSEHTVTVLTDGREEKRLYAPAGALFLQLLKGNGHSLVCCNGKGGCGRCRIRFPDGDAPLPVPADRNALTAQELRDGVRLACVHRVKKDCRIRVEFVHPKQVEVVAGYAGTDRVAAGSRRKGGVQEAYLLAMDLGTTTIAANAVTLRSLQDFGGFSGKTADGEKVGAGLHILAQAGRMNPQREWGSDVVSRIQAAGQGEADALRDAAGSAVRALITDITEKTGRPPEEVCLAGNTVMEHLLLGLDVSGLGSYPFRPVSLEEQRLELFSPDVPRADAAVPSFIRLLPGISAFVGADILAGLLACGFGDPTDTRCRLFIDLGTNGEMAIGNGKRLICTATAAGPAFEGGAGANVPGTDMIAILARLLREKKMDRTGLLCEELFDEGWQEGELRVTQQDIRALQTAKSAVRAGVELLMKRLGVSCEEVQEVYLAGGFGRFLDVESAARIGLFPKELAGKVRAVGNTSLLGAALYGGRRKAPEMAQELKKKAEVMNLAGEPGFYEKYLENLEF</sequence>
<dbReference type="AlphaFoldDB" id="A0A9D2TQS0"/>
<dbReference type="EMBL" id="DWVS01000091">
    <property type="protein sequence ID" value="HJC87116.1"/>
    <property type="molecule type" value="Genomic_DNA"/>
</dbReference>